<dbReference type="InterPro" id="IPR050523">
    <property type="entry name" value="AKR_Detox_Biosynth"/>
</dbReference>
<dbReference type="GO" id="GO:0016491">
    <property type="term" value="F:oxidoreductase activity"/>
    <property type="evidence" value="ECO:0007669"/>
    <property type="project" value="UniProtKB-KW"/>
</dbReference>
<dbReference type="OrthoDB" id="2310150at2759"/>
<feature type="domain" description="NADP-dependent oxidoreductase" evidence="2">
    <location>
        <begin position="55"/>
        <end position="258"/>
    </location>
</feature>
<dbReference type="InterPro" id="IPR023210">
    <property type="entry name" value="NADP_OxRdtase_dom"/>
</dbReference>
<evidence type="ECO:0000313" key="3">
    <source>
        <dbReference type="EMBL" id="KAF2189203.1"/>
    </source>
</evidence>
<keyword evidence="1" id="KW-0560">Oxidoreductase</keyword>
<dbReference type="InterPro" id="IPR036812">
    <property type="entry name" value="NAD(P)_OxRdtase_dom_sf"/>
</dbReference>
<name>A0A6A6EDB5_9PEZI</name>
<evidence type="ECO:0000256" key="1">
    <source>
        <dbReference type="ARBA" id="ARBA00023002"/>
    </source>
</evidence>
<dbReference type="EMBL" id="ML994621">
    <property type="protein sequence ID" value="KAF2189203.1"/>
    <property type="molecule type" value="Genomic_DNA"/>
</dbReference>
<dbReference type="Gene3D" id="3.20.20.100">
    <property type="entry name" value="NADP-dependent oxidoreductase domain"/>
    <property type="match status" value="1"/>
</dbReference>
<evidence type="ECO:0000313" key="4">
    <source>
        <dbReference type="Proteomes" id="UP000800200"/>
    </source>
</evidence>
<dbReference type="SUPFAM" id="SSF51430">
    <property type="entry name" value="NAD(P)-linked oxidoreductase"/>
    <property type="match status" value="1"/>
</dbReference>
<dbReference type="Pfam" id="PF00248">
    <property type="entry name" value="Aldo_ket_red"/>
    <property type="match status" value="1"/>
</dbReference>
<dbReference type="PANTHER" id="PTHR43364:SF4">
    <property type="entry name" value="NAD(P)-LINKED OXIDOREDUCTASE SUPERFAMILY PROTEIN"/>
    <property type="match status" value="1"/>
</dbReference>
<dbReference type="Proteomes" id="UP000800200">
    <property type="component" value="Unassembled WGS sequence"/>
</dbReference>
<accession>A0A6A6EDB5</accession>
<protein>
    <submittedName>
        <fullName evidence="3">Aldo/keto reductase</fullName>
    </submittedName>
</protein>
<keyword evidence="4" id="KW-1185">Reference proteome</keyword>
<dbReference type="AlphaFoldDB" id="A0A6A6EDB5"/>
<sequence length="291" mass="32381">MTFGLVSKKIQPLRSVANFVLSKHRTGRQTTSLEEFGQQEAFTAAVGWKGRGLNLVTKLYPIKPGLLAPDQPREQFATSLSELQTDSGGILSLHAADRSIPFAGTLGEVHKLYREGKFKEFGLRNFAAFDVAEIMITSKSIETELILICRWYGIDIVTYNGLAGALFTGKYNANNRAAPENLTQVGRAYRARFLRNALLEALGVVEPVVNKYSLTLVETALRWLVRHSALRMRGKGGNDGFLTGASSLEQFKLTLPLFGKGPLPNEIARVETPDYWFDELKYDCDTTRVLF</sequence>
<dbReference type="PANTHER" id="PTHR43364">
    <property type="entry name" value="NADH-SPECIFIC METHYLGLYOXAL REDUCTASE-RELATED"/>
    <property type="match status" value="1"/>
</dbReference>
<evidence type="ECO:0000259" key="2">
    <source>
        <dbReference type="Pfam" id="PF00248"/>
    </source>
</evidence>
<gene>
    <name evidence="3" type="ORF">K469DRAFT_723955</name>
</gene>
<reference evidence="3" key="1">
    <citation type="journal article" date="2020" name="Stud. Mycol.">
        <title>101 Dothideomycetes genomes: a test case for predicting lifestyles and emergence of pathogens.</title>
        <authorList>
            <person name="Haridas S."/>
            <person name="Albert R."/>
            <person name="Binder M."/>
            <person name="Bloem J."/>
            <person name="Labutti K."/>
            <person name="Salamov A."/>
            <person name="Andreopoulos B."/>
            <person name="Baker S."/>
            <person name="Barry K."/>
            <person name="Bills G."/>
            <person name="Bluhm B."/>
            <person name="Cannon C."/>
            <person name="Castanera R."/>
            <person name="Culley D."/>
            <person name="Daum C."/>
            <person name="Ezra D."/>
            <person name="Gonzalez J."/>
            <person name="Henrissat B."/>
            <person name="Kuo A."/>
            <person name="Liang C."/>
            <person name="Lipzen A."/>
            <person name="Lutzoni F."/>
            <person name="Magnuson J."/>
            <person name="Mondo S."/>
            <person name="Nolan M."/>
            <person name="Ohm R."/>
            <person name="Pangilinan J."/>
            <person name="Park H.-J."/>
            <person name="Ramirez L."/>
            <person name="Alfaro M."/>
            <person name="Sun H."/>
            <person name="Tritt A."/>
            <person name="Yoshinaga Y."/>
            <person name="Zwiers L.-H."/>
            <person name="Turgeon B."/>
            <person name="Goodwin S."/>
            <person name="Spatafora J."/>
            <person name="Crous P."/>
            <person name="Grigoriev I."/>
        </authorList>
    </citation>
    <scope>NUCLEOTIDE SEQUENCE</scope>
    <source>
        <strain evidence="3">CBS 207.26</strain>
    </source>
</reference>
<organism evidence="3 4">
    <name type="scientific">Zopfia rhizophila CBS 207.26</name>
    <dbReference type="NCBI Taxonomy" id="1314779"/>
    <lineage>
        <taxon>Eukaryota</taxon>
        <taxon>Fungi</taxon>
        <taxon>Dikarya</taxon>
        <taxon>Ascomycota</taxon>
        <taxon>Pezizomycotina</taxon>
        <taxon>Dothideomycetes</taxon>
        <taxon>Dothideomycetes incertae sedis</taxon>
        <taxon>Zopfiaceae</taxon>
        <taxon>Zopfia</taxon>
    </lineage>
</organism>
<proteinExistence type="predicted"/>